<dbReference type="EMBL" id="CAJMWY010000626">
    <property type="protein sequence ID" value="CAE6441432.1"/>
    <property type="molecule type" value="Genomic_DNA"/>
</dbReference>
<evidence type="ECO:0000256" key="2">
    <source>
        <dbReference type="RuleBase" id="RU003844"/>
    </source>
</evidence>
<protein>
    <recommendedName>
        <fullName evidence="6">Oxysterol-binding protein</fullName>
    </recommendedName>
</protein>
<dbReference type="GO" id="GO:0016020">
    <property type="term" value="C:membrane"/>
    <property type="evidence" value="ECO:0007669"/>
    <property type="project" value="TreeGrafter"/>
</dbReference>
<dbReference type="AlphaFoldDB" id="A0A8H3AVH4"/>
<dbReference type="Gene3D" id="2.40.160.120">
    <property type="match status" value="2"/>
</dbReference>
<feature type="region of interest" description="Disordered" evidence="3">
    <location>
        <begin position="446"/>
        <end position="477"/>
    </location>
</feature>
<dbReference type="GO" id="GO:0032541">
    <property type="term" value="C:cortical endoplasmic reticulum"/>
    <property type="evidence" value="ECO:0007669"/>
    <property type="project" value="TreeGrafter"/>
</dbReference>
<proteinExistence type="inferred from homology"/>
<organism evidence="4 5">
    <name type="scientific">Rhizoctonia solani</name>
    <dbReference type="NCBI Taxonomy" id="456999"/>
    <lineage>
        <taxon>Eukaryota</taxon>
        <taxon>Fungi</taxon>
        <taxon>Dikarya</taxon>
        <taxon>Basidiomycota</taxon>
        <taxon>Agaricomycotina</taxon>
        <taxon>Agaricomycetes</taxon>
        <taxon>Cantharellales</taxon>
        <taxon>Ceratobasidiaceae</taxon>
        <taxon>Rhizoctonia</taxon>
    </lineage>
</organism>
<dbReference type="FunFam" id="1.10.287.2720:FF:000001">
    <property type="entry name" value="Oxysterol-binding OBPalpha"/>
    <property type="match status" value="1"/>
</dbReference>
<dbReference type="GO" id="GO:0005829">
    <property type="term" value="C:cytosol"/>
    <property type="evidence" value="ECO:0007669"/>
    <property type="project" value="TreeGrafter"/>
</dbReference>
<evidence type="ECO:0000256" key="1">
    <source>
        <dbReference type="ARBA" id="ARBA00008842"/>
    </source>
</evidence>
<evidence type="ECO:0008006" key="6">
    <source>
        <dbReference type="Google" id="ProtNLM"/>
    </source>
</evidence>
<feature type="compositionally biased region" description="Polar residues" evidence="3">
    <location>
        <begin position="463"/>
        <end position="477"/>
    </location>
</feature>
<dbReference type="InterPro" id="IPR037239">
    <property type="entry name" value="OSBP_sf"/>
</dbReference>
<gene>
    <name evidence="4" type="ORF">RDB_LOCUS41131</name>
</gene>
<sequence length="477" mass="53197">MMGLLSGLQGGANSVRKRVGGGGDQDRAPEGSNPDDTSILDENEGSIIMSIISQLRIGMDLQRVAFPTFVLEPRSMLERITDFMSHPDLIFGAENDPQPEERFIRVLRYYLSGWHIKPKGVKKPYNPVLGEFFRCRYDYPNGTQAFYIAEQVSHHPPISAYFYISPANKVRIVGELRPKSKFLGNSVMTVMEGENRVLLMGKPEDGEYVISMPNMYARVLLMGKPEDGEYVISMPNMYARGILFGRMVLELGDMCAVKCEKTGMICDVDFKTKGFFSGSYNAVAGRVKQGNTDIADVSGLWSSSMEYKSLKTGEKRMLFDAAKENIVEKFTGEKRMLFDAAKENIVEKFVYPEEEQEPNESQRLWTKLTDAIHHKDMEAATDAKSEVENAQREAARKREETGAKHVPRFFEQNKAGQWVPKILGANGIPSDPEAAVKFVQEWIWPKKTPTQPSTPSKVASKAPATTGSPGAIASTSS</sequence>
<reference evidence="4" key="1">
    <citation type="submission" date="2021-01" db="EMBL/GenBank/DDBJ databases">
        <authorList>
            <person name="Kaushik A."/>
        </authorList>
    </citation>
    <scope>NUCLEOTIDE SEQUENCE</scope>
    <source>
        <strain evidence="4">AG4-RS23</strain>
    </source>
</reference>
<dbReference type="PROSITE" id="PS01013">
    <property type="entry name" value="OSBP"/>
    <property type="match status" value="1"/>
</dbReference>
<comment type="caution">
    <text evidence="4">The sequence shown here is derived from an EMBL/GenBank/DDBJ whole genome shotgun (WGS) entry which is preliminary data.</text>
</comment>
<evidence type="ECO:0000313" key="5">
    <source>
        <dbReference type="Proteomes" id="UP000663861"/>
    </source>
</evidence>
<dbReference type="InterPro" id="IPR000648">
    <property type="entry name" value="Oxysterol-bd"/>
</dbReference>
<dbReference type="Pfam" id="PF01237">
    <property type="entry name" value="Oxysterol_BP"/>
    <property type="match status" value="1"/>
</dbReference>
<accession>A0A8H3AVH4</accession>
<evidence type="ECO:0000313" key="4">
    <source>
        <dbReference type="EMBL" id="CAE6441432.1"/>
    </source>
</evidence>
<dbReference type="Gene3D" id="3.30.70.3490">
    <property type="match status" value="1"/>
</dbReference>
<dbReference type="SUPFAM" id="SSF144000">
    <property type="entry name" value="Oxysterol-binding protein-like"/>
    <property type="match status" value="1"/>
</dbReference>
<dbReference type="GO" id="GO:0032934">
    <property type="term" value="F:sterol binding"/>
    <property type="evidence" value="ECO:0007669"/>
    <property type="project" value="TreeGrafter"/>
</dbReference>
<feature type="compositionally biased region" description="Low complexity" evidence="3">
    <location>
        <begin position="446"/>
        <end position="457"/>
    </location>
</feature>
<dbReference type="Proteomes" id="UP000663861">
    <property type="component" value="Unassembled WGS sequence"/>
</dbReference>
<dbReference type="PANTHER" id="PTHR10972:SF102">
    <property type="entry name" value="OXYSTEROL-BINDING PROTEIN"/>
    <property type="match status" value="1"/>
</dbReference>
<feature type="region of interest" description="Disordered" evidence="3">
    <location>
        <begin position="1"/>
        <end position="40"/>
    </location>
</feature>
<feature type="region of interest" description="Disordered" evidence="3">
    <location>
        <begin position="380"/>
        <end position="402"/>
    </location>
</feature>
<dbReference type="Gene3D" id="1.10.287.2720">
    <property type="match status" value="1"/>
</dbReference>
<comment type="similarity">
    <text evidence="1 2">Belongs to the OSBP family.</text>
</comment>
<name>A0A8H3AVH4_9AGAM</name>
<evidence type="ECO:0000256" key="3">
    <source>
        <dbReference type="SAM" id="MobiDB-lite"/>
    </source>
</evidence>
<dbReference type="InterPro" id="IPR018494">
    <property type="entry name" value="Oxysterol-bd_CS"/>
</dbReference>
<dbReference type="PANTHER" id="PTHR10972">
    <property type="entry name" value="OXYSTEROL-BINDING PROTEIN-RELATED"/>
    <property type="match status" value="1"/>
</dbReference>